<organism evidence="2">
    <name type="scientific">Sphingomonas psychrotolerans</name>
    <dbReference type="NCBI Taxonomy" id="1327635"/>
    <lineage>
        <taxon>Bacteria</taxon>
        <taxon>Pseudomonadati</taxon>
        <taxon>Pseudomonadota</taxon>
        <taxon>Alphaproteobacteria</taxon>
        <taxon>Sphingomonadales</taxon>
        <taxon>Sphingomonadaceae</taxon>
        <taxon>Sphingomonas</taxon>
    </lineage>
</organism>
<feature type="region of interest" description="Disordered" evidence="1">
    <location>
        <begin position="1"/>
        <end position="34"/>
    </location>
</feature>
<evidence type="ECO:0000313" key="2">
    <source>
        <dbReference type="EMBL" id="MDT8760256.1"/>
    </source>
</evidence>
<evidence type="ECO:0000256" key="1">
    <source>
        <dbReference type="SAM" id="MobiDB-lite"/>
    </source>
</evidence>
<comment type="caution">
    <text evidence="2">The sequence shown here is derived from an EMBL/GenBank/DDBJ whole genome shotgun (WGS) entry which is preliminary data.</text>
</comment>
<accession>A0ABU3N7L5</accession>
<proteinExistence type="predicted"/>
<dbReference type="EMBL" id="JALMLT010000004">
    <property type="protein sequence ID" value="MDT8760256.1"/>
    <property type="molecule type" value="Genomic_DNA"/>
</dbReference>
<protein>
    <submittedName>
        <fullName evidence="2">Uncharacterized protein</fullName>
    </submittedName>
</protein>
<sequence>MGVIVEEMTSEVGDPPVPPSESARGGAAAGPTRDVDLDRLEYAMRRRQHRIERLWAD</sequence>
<name>A0ABU3N7L5_9SPHN</name>
<reference evidence="2" key="1">
    <citation type="submission" date="2022-04" db="EMBL/GenBank/DDBJ databases">
        <title>Tomato heritable bacteria conferring resistance against bacterial wilt.</title>
        <authorList>
            <person name="Yin J."/>
        </authorList>
    </citation>
    <scope>NUCLEOTIDE SEQUENCE</scope>
    <source>
        <strain evidence="2">Cra20</strain>
    </source>
</reference>
<gene>
    <name evidence="2" type="ORF">MZO42_16265</name>
</gene>